<dbReference type="OrthoDB" id="5427350at2759"/>
<proteinExistence type="predicted"/>
<dbReference type="RefSeq" id="XP_040732268.1">
    <property type="nucleotide sequence ID" value="XM_040876056.1"/>
</dbReference>
<sequence>MRSIGFFVLALIQFNLVSADAEHFYASPAYETGDLGGWPQQLYKSSPVIGPVLNYMQKSEQCYSHGGYTMITPRGNSVPMPGPMIVDDRGNLVWTKNYGRAYDLKVQQYRGEDYLTFWIGKEIDGYGNGSHYMLDSSYREAYMINGSNGQAADFHEFRITNDDTAIFTVYRVVQADLSSLGGPNKGYLLDCGFQEIDVEAQSLLFEWWASDHFTIDEAYQSLQGSGTNEEMAWDWFHINSVDKHPSGNYLVSSRFLKCLAYINATAGDIIWKLGGKHNMFTDLSDGGATNISWQHDARFQDNGAAITLFDNAARGINSSAAAPDDNISRGLYLDVDVEELVAKVRHSYWSSQGIISISQGSIQVLENENRVITSSLKEIKCMLAGMAQPKSRPGSWKVQKI</sequence>
<reference evidence="2 3" key="1">
    <citation type="journal article" date="2017" name="Biotechnol. Biofuels">
        <title>Differential beta-glucosidase expression as a function of carbon source availability in Talaromyces amestolkiae: a genomic and proteomic approach.</title>
        <authorList>
            <person name="de Eugenio L.I."/>
            <person name="Mendez-Liter J.A."/>
            <person name="Nieto-Dominguez M."/>
            <person name="Alonso L."/>
            <person name="Gil-Munoz J."/>
            <person name="Barriuso J."/>
            <person name="Prieto A."/>
            <person name="Martinez M.J."/>
        </authorList>
    </citation>
    <scope>NUCLEOTIDE SEQUENCE [LARGE SCALE GENOMIC DNA]</scope>
    <source>
        <strain evidence="2 3">CIB</strain>
    </source>
</reference>
<dbReference type="PANTHER" id="PTHR35340:SF5">
    <property type="entry name" value="ASST-DOMAIN-CONTAINING PROTEIN"/>
    <property type="match status" value="1"/>
</dbReference>
<feature type="signal peptide" evidence="1">
    <location>
        <begin position="1"/>
        <end position="19"/>
    </location>
</feature>
<keyword evidence="3" id="KW-1185">Reference proteome</keyword>
<evidence type="ECO:0008006" key="4">
    <source>
        <dbReference type="Google" id="ProtNLM"/>
    </source>
</evidence>
<organism evidence="2 3">
    <name type="scientific">Talaromyces amestolkiae</name>
    <dbReference type="NCBI Taxonomy" id="1196081"/>
    <lineage>
        <taxon>Eukaryota</taxon>
        <taxon>Fungi</taxon>
        <taxon>Dikarya</taxon>
        <taxon>Ascomycota</taxon>
        <taxon>Pezizomycotina</taxon>
        <taxon>Eurotiomycetes</taxon>
        <taxon>Eurotiomycetidae</taxon>
        <taxon>Eurotiales</taxon>
        <taxon>Trichocomaceae</taxon>
        <taxon>Talaromyces</taxon>
        <taxon>Talaromyces sect. Talaromyces</taxon>
    </lineage>
</organism>
<evidence type="ECO:0000256" key="1">
    <source>
        <dbReference type="SAM" id="SignalP"/>
    </source>
</evidence>
<evidence type="ECO:0000313" key="3">
    <source>
        <dbReference type="Proteomes" id="UP000249363"/>
    </source>
</evidence>
<dbReference type="STRING" id="1196081.A0A364KW09"/>
<dbReference type="InterPro" id="IPR039535">
    <property type="entry name" value="ASST-like"/>
</dbReference>
<dbReference type="EMBL" id="MIKG01000006">
    <property type="protein sequence ID" value="RAO67752.1"/>
    <property type="molecule type" value="Genomic_DNA"/>
</dbReference>
<dbReference type="PANTHER" id="PTHR35340">
    <property type="entry name" value="PQQ ENZYME REPEAT PROTEIN-RELATED"/>
    <property type="match status" value="1"/>
</dbReference>
<keyword evidence="1" id="KW-0732">Signal</keyword>
<name>A0A364KW09_TALAM</name>
<dbReference type="Pfam" id="PF14269">
    <property type="entry name" value="Arylsulfotran_2"/>
    <property type="match status" value="1"/>
</dbReference>
<feature type="chain" id="PRO_5016660314" description="ASST-domain-containing protein" evidence="1">
    <location>
        <begin position="20"/>
        <end position="401"/>
    </location>
</feature>
<comment type="caution">
    <text evidence="2">The sequence shown here is derived from an EMBL/GenBank/DDBJ whole genome shotgun (WGS) entry which is preliminary data.</text>
</comment>
<dbReference type="AlphaFoldDB" id="A0A364KW09"/>
<dbReference type="GeneID" id="63792980"/>
<gene>
    <name evidence="2" type="ORF">BHQ10_003764</name>
</gene>
<accession>A0A364KW09</accession>
<protein>
    <recommendedName>
        <fullName evidence="4">ASST-domain-containing protein</fullName>
    </recommendedName>
</protein>
<evidence type="ECO:0000313" key="2">
    <source>
        <dbReference type="EMBL" id="RAO67752.1"/>
    </source>
</evidence>
<dbReference type="Proteomes" id="UP000249363">
    <property type="component" value="Unassembled WGS sequence"/>
</dbReference>
<dbReference type="InterPro" id="IPR053143">
    <property type="entry name" value="Arylsulfate_ST"/>
</dbReference>